<feature type="signal peptide" evidence="1">
    <location>
        <begin position="1"/>
        <end position="17"/>
    </location>
</feature>
<dbReference type="EMBL" id="FQUC01000009">
    <property type="protein sequence ID" value="SHF69925.1"/>
    <property type="molecule type" value="Genomic_DNA"/>
</dbReference>
<evidence type="ECO:0000256" key="1">
    <source>
        <dbReference type="SAM" id="SignalP"/>
    </source>
</evidence>
<keyword evidence="1" id="KW-0732">Signal</keyword>
<evidence type="ECO:0008006" key="4">
    <source>
        <dbReference type="Google" id="ProtNLM"/>
    </source>
</evidence>
<name>A0A1M5DSL6_9BACT</name>
<feature type="chain" id="PRO_5009909624" description="Lipoprotein" evidence="1">
    <location>
        <begin position="18"/>
        <end position="68"/>
    </location>
</feature>
<dbReference type="PROSITE" id="PS51257">
    <property type="entry name" value="PROKAR_LIPOPROTEIN"/>
    <property type="match status" value="1"/>
</dbReference>
<dbReference type="Proteomes" id="UP000184480">
    <property type="component" value="Unassembled WGS sequence"/>
</dbReference>
<keyword evidence="3" id="KW-1185">Reference proteome</keyword>
<dbReference type="OrthoDB" id="9971027at2"/>
<organism evidence="2 3">
    <name type="scientific">Dysgonomonas macrotermitis</name>
    <dbReference type="NCBI Taxonomy" id="1346286"/>
    <lineage>
        <taxon>Bacteria</taxon>
        <taxon>Pseudomonadati</taxon>
        <taxon>Bacteroidota</taxon>
        <taxon>Bacteroidia</taxon>
        <taxon>Bacteroidales</taxon>
        <taxon>Dysgonomonadaceae</taxon>
        <taxon>Dysgonomonas</taxon>
    </lineage>
</organism>
<evidence type="ECO:0000313" key="3">
    <source>
        <dbReference type="Proteomes" id="UP000184480"/>
    </source>
</evidence>
<gene>
    <name evidence="2" type="ORF">SAMN05444362_10942</name>
</gene>
<sequence length="68" mass="6957">MKKLFLFAVAAVAISFASCSNKGTSETAPDADTVSTVIEEVQEVIPTDTVADSSAVVDEVATPQAPAN</sequence>
<evidence type="ECO:0000313" key="2">
    <source>
        <dbReference type="EMBL" id="SHF69925.1"/>
    </source>
</evidence>
<dbReference type="STRING" id="1346286.SAMN05444362_10942"/>
<reference evidence="3" key="1">
    <citation type="submission" date="2016-11" db="EMBL/GenBank/DDBJ databases">
        <authorList>
            <person name="Varghese N."/>
            <person name="Submissions S."/>
        </authorList>
    </citation>
    <scope>NUCLEOTIDE SEQUENCE [LARGE SCALE GENOMIC DNA]</scope>
    <source>
        <strain evidence="3">DSM 27370</strain>
    </source>
</reference>
<dbReference type="AlphaFoldDB" id="A0A1M5DSL6"/>
<protein>
    <recommendedName>
        <fullName evidence="4">Lipoprotein</fullName>
    </recommendedName>
</protein>
<proteinExistence type="predicted"/>
<dbReference type="RefSeq" id="WP_062179760.1">
    <property type="nucleotide sequence ID" value="NZ_BBXL01000008.1"/>
</dbReference>
<accession>A0A1M5DSL6</accession>